<evidence type="ECO:0000259" key="4">
    <source>
        <dbReference type="PROSITE" id="PS50975"/>
    </source>
</evidence>
<keyword evidence="1" id="KW-0479">Metal-binding</keyword>
<dbReference type="Gene3D" id="3.30.1490.20">
    <property type="entry name" value="ATP-grasp fold, A domain"/>
    <property type="match status" value="1"/>
</dbReference>
<organism evidence="5">
    <name type="scientific">mine drainage metagenome</name>
    <dbReference type="NCBI Taxonomy" id="410659"/>
    <lineage>
        <taxon>unclassified sequences</taxon>
        <taxon>metagenomes</taxon>
        <taxon>ecological metagenomes</taxon>
    </lineage>
</organism>
<gene>
    <name evidence="5" type="ORF">B1A_15752</name>
</gene>
<dbReference type="Pfam" id="PF08443">
    <property type="entry name" value="RimK"/>
    <property type="match status" value="1"/>
</dbReference>
<reference evidence="5" key="1">
    <citation type="submission" date="2013-08" db="EMBL/GenBank/DDBJ databases">
        <authorList>
            <person name="Mendez C."/>
            <person name="Richter M."/>
            <person name="Ferrer M."/>
            <person name="Sanchez J."/>
        </authorList>
    </citation>
    <scope>NUCLEOTIDE SEQUENCE</scope>
</reference>
<evidence type="ECO:0000256" key="2">
    <source>
        <dbReference type="ARBA" id="ARBA00022741"/>
    </source>
</evidence>
<proteinExistence type="predicted"/>
<evidence type="ECO:0000256" key="3">
    <source>
        <dbReference type="ARBA" id="ARBA00022840"/>
    </source>
</evidence>
<dbReference type="InterPro" id="IPR011761">
    <property type="entry name" value="ATP-grasp"/>
</dbReference>
<dbReference type="Gene3D" id="3.30.470.20">
    <property type="entry name" value="ATP-grasp fold, B domain"/>
    <property type="match status" value="1"/>
</dbReference>
<feature type="non-terminal residue" evidence="5">
    <location>
        <position position="1"/>
    </location>
</feature>
<dbReference type="InterPro" id="IPR013815">
    <property type="entry name" value="ATP_grasp_subdomain_1"/>
</dbReference>
<dbReference type="PANTHER" id="PTHR21621:SF0">
    <property type="entry name" value="BETA-CITRYLGLUTAMATE SYNTHASE B-RELATED"/>
    <property type="match status" value="1"/>
</dbReference>
<dbReference type="NCBIfam" id="TIGR00768">
    <property type="entry name" value="rimK_fam"/>
    <property type="match status" value="1"/>
</dbReference>
<reference evidence="5" key="2">
    <citation type="journal article" date="2014" name="ISME J.">
        <title>Microbial stratification in low pH oxic and suboxic macroscopic growths along an acid mine drainage.</title>
        <authorList>
            <person name="Mendez-Garcia C."/>
            <person name="Mesa V."/>
            <person name="Sprenger R.R."/>
            <person name="Richter M."/>
            <person name="Diez M.S."/>
            <person name="Solano J."/>
            <person name="Bargiela R."/>
            <person name="Golyshina O.V."/>
            <person name="Manteca A."/>
            <person name="Ramos J.L."/>
            <person name="Gallego J.R."/>
            <person name="Llorente I."/>
            <person name="Martins Dos Santos V.A."/>
            <person name="Jensen O.N."/>
            <person name="Pelaez A.I."/>
            <person name="Sanchez J."/>
            <person name="Ferrer M."/>
        </authorList>
    </citation>
    <scope>NUCLEOTIDE SEQUENCE</scope>
</reference>
<name>T1ALC5_9ZZZZ</name>
<dbReference type="InterPro" id="IPR004666">
    <property type="entry name" value="Rp_bS6_RimK/Lys_biosynth_LsyX"/>
</dbReference>
<feature type="domain" description="ATP-grasp" evidence="4">
    <location>
        <begin position="7"/>
        <end position="166"/>
    </location>
</feature>
<dbReference type="PROSITE" id="PS50975">
    <property type="entry name" value="ATP_GRASP"/>
    <property type="match status" value="1"/>
</dbReference>
<dbReference type="AlphaFoldDB" id="T1ALC5"/>
<dbReference type="SUPFAM" id="SSF56059">
    <property type="entry name" value="Glutathione synthetase ATP-binding domain-like"/>
    <property type="match status" value="1"/>
</dbReference>
<dbReference type="EMBL" id="AUZX01011559">
    <property type="protein sequence ID" value="EQD42865.1"/>
    <property type="molecule type" value="Genomic_DNA"/>
</dbReference>
<sequence length="168" mass="17396">GDKLRTTLALAAAGVATPPARVAFTVEAALAAVEELGYPCVVKPTVGSWGRLVARLNDRDAAEAVLEHKMELGGMPHRVAYLQAHVDKPGRDLRAFVLGGRTVAAIGRRSAHWITNTARGAAAELVEVTSELDEICLRAAAAVGGGALAIDLLEGPGGLLVNEVNATM</sequence>
<dbReference type="GO" id="GO:0005737">
    <property type="term" value="C:cytoplasm"/>
    <property type="evidence" value="ECO:0007669"/>
    <property type="project" value="TreeGrafter"/>
</dbReference>
<evidence type="ECO:0000313" key="5">
    <source>
        <dbReference type="EMBL" id="EQD42865.1"/>
    </source>
</evidence>
<dbReference type="GO" id="GO:0009432">
    <property type="term" value="P:SOS response"/>
    <property type="evidence" value="ECO:0007669"/>
    <property type="project" value="TreeGrafter"/>
</dbReference>
<dbReference type="GO" id="GO:0046872">
    <property type="term" value="F:metal ion binding"/>
    <property type="evidence" value="ECO:0007669"/>
    <property type="project" value="UniProtKB-KW"/>
</dbReference>
<feature type="non-terminal residue" evidence="5">
    <location>
        <position position="168"/>
    </location>
</feature>
<accession>T1ALC5</accession>
<dbReference type="GO" id="GO:0005524">
    <property type="term" value="F:ATP binding"/>
    <property type="evidence" value="ECO:0007669"/>
    <property type="project" value="UniProtKB-KW"/>
</dbReference>
<dbReference type="GO" id="GO:0018169">
    <property type="term" value="F:ribosomal S6-glutamic acid ligase activity"/>
    <property type="evidence" value="ECO:0007669"/>
    <property type="project" value="TreeGrafter"/>
</dbReference>
<keyword evidence="3" id="KW-0067">ATP-binding</keyword>
<dbReference type="PANTHER" id="PTHR21621">
    <property type="entry name" value="RIBOSOMAL PROTEIN S6 MODIFICATION PROTEIN"/>
    <property type="match status" value="1"/>
</dbReference>
<evidence type="ECO:0000256" key="1">
    <source>
        <dbReference type="ARBA" id="ARBA00022723"/>
    </source>
</evidence>
<comment type="caution">
    <text evidence="5">The sequence shown here is derived from an EMBL/GenBank/DDBJ whole genome shotgun (WGS) entry which is preliminary data.</text>
</comment>
<dbReference type="InterPro" id="IPR013651">
    <property type="entry name" value="ATP-grasp_RimK-type"/>
</dbReference>
<keyword evidence="2" id="KW-0547">Nucleotide-binding</keyword>
<protein>
    <submittedName>
        <fullName evidence="5">Lysine biosynthesis enzyme LysX</fullName>
    </submittedName>
</protein>